<sequence length="282" mass="32429">MNKLNQYNLLWLLSLIIFIGGGLSFQIQANDIIKLWKPLLNADKRANHKDEVIRRALEVTIPEYGSFSITTVHVDMNPSRALEETISGENINLFISPNSDVWDKGTISIKVPIRQGLLSYRLLLIKKSNLKKFENVNSIEDLKSLKAGLHADWVTTKVFKEQGFGVSVGHNFEGLFQMLQKERFDYFPRAVYEIYDELETRQAMLKDITIEPTIALFLPMETYVHASPNAPRIAKRMGDGLTRLLDSGELKMIFEKYYEKDIARANLSHRKIIKIENNDIKN</sequence>
<reference evidence="1 2" key="1">
    <citation type="submission" date="2022-01" db="EMBL/GenBank/DDBJ databases">
        <title>Paraglaciecola sp. G1-23.</title>
        <authorList>
            <person name="Jin M.S."/>
            <person name="Han D.M."/>
            <person name="Kim H.M."/>
            <person name="Jeon C.O."/>
        </authorList>
    </citation>
    <scope>NUCLEOTIDE SEQUENCE [LARGE SCALE GENOMIC DNA]</scope>
    <source>
        <strain evidence="1 2">G1-23</strain>
    </source>
</reference>
<dbReference type="Proteomes" id="UP001521137">
    <property type="component" value="Unassembled WGS sequence"/>
</dbReference>
<evidence type="ECO:0000313" key="1">
    <source>
        <dbReference type="EMBL" id="MCF2950405.1"/>
    </source>
</evidence>
<evidence type="ECO:0000313" key="2">
    <source>
        <dbReference type="Proteomes" id="UP001521137"/>
    </source>
</evidence>
<protein>
    <recommendedName>
        <fullName evidence="3">Solute-binding protein family 3/N-terminal domain-containing protein</fullName>
    </recommendedName>
</protein>
<evidence type="ECO:0008006" key="3">
    <source>
        <dbReference type="Google" id="ProtNLM"/>
    </source>
</evidence>
<dbReference type="RefSeq" id="WP_235314506.1">
    <property type="nucleotide sequence ID" value="NZ_JAKGAS010000019.1"/>
</dbReference>
<dbReference type="EMBL" id="JAKGAS010000019">
    <property type="protein sequence ID" value="MCF2950405.1"/>
    <property type="molecule type" value="Genomic_DNA"/>
</dbReference>
<dbReference type="SUPFAM" id="SSF53850">
    <property type="entry name" value="Periplasmic binding protein-like II"/>
    <property type="match status" value="1"/>
</dbReference>
<keyword evidence="2" id="KW-1185">Reference proteome</keyword>
<gene>
    <name evidence="1" type="ORF">L0668_20010</name>
</gene>
<accession>A0ABS9DBR6</accession>
<comment type="caution">
    <text evidence="1">The sequence shown here is derived from an EMBL/GenBank/DDBJ whole genome shotgun (WGS) entry which is preliminary data.</text>
</comment>
<name>A0ABS9DBR6_9ALTE</name>
<proteinExistence type="predicted"/>
<organism evidence="1 2">
    <name type="scientific">Paraglaciecola algarum</name>
    <dbReference type="NCBI Taxonomy" id="3050085"/>
    <lineage>
        <taxon>Bacteria</taxon>
        <taxon>Pseudomonadati</taxon>
        <taxon>Pseudomonadota</taxon>
        <taxon>Gammaproteobacteria</taxon>
        <taxon>Alteromonadales</taxon>
        <taxon>Alteromonadaceae</taxon>
        <taxon>Paraglaciecola</taxon>
    </lineage>
</organism>